<protein>
    <submittedName>
        <fullName evidence="2">Uncharacterized protein</fullName>
    </submittedName>
</protein>
<dbReference type="AlphaFoldDB" id="A0A5C7AGX1"/>
<dbReference type="OrthoDB" id="797657at2"/>
<comment type="caution">
    <text evidence="2">The sequence shown here is derived from an EMBL/GenBank/DDBJ whole genome shotgun (WGS) entry which is preliminary data.</text>
</comment>
<dbReference type="Proteomes" id="UP000321935">
    <property type="component" value="Unassembled WGS sequence"/>
</dbReference>
<sequence length="95" mass="10771">MKRSVLFITIMMVSVLGYSQTTLKGPKAKNATASELAANSSPLTFSPVPNNLKGPKRKNQKVWKQSKSYRKAMHIRKEEEILKGPKAKNRKVWKD</sequence>
<proteinExistence type="predicted"/>
<dbReference type="RefSeq" id="WP_146920768.1">
    <property type="nucleotide sequence ID" value="NZ_VORW01000024.1"/>
</dbReference>
<feature type="region of interest" description="Disordered" evidence="1">
    <location>
        <begin position="40"/>
        <end position="69"/>
    </location>
</feature>
<organism evidence="2 3">
    <name type="scientific">Algoriphagus aquimarinus</name>
    <dbReference type="NCBI Taxonomy" id="237018"/>
    <lineage>
        <taxon>Bacteria</taxon>
        <taxon>Pseudomonadati</taxon>
        <taxon>Bacteroidota</taxon>
        <taxon>Cytophagia</taxon>
        <taxon>Cytophagales</taxon>
        <taxon>Cyclobacteriaceae</taxon>
        <taxon>Algoriphagus</taxon>
    </lineage>
</organism>
<reference evidence="2 3" key="1">
    <citation type="submission" date="2019-08" db="EMBL/GenBank/DDBJ databases">
        <title>Genomes sequence of Algoriphagus aquimarinus ACAM450.</title>
        <authorList>
            <person name="Bowman J.P."/>
        </authorList>
    </citation>
    <scope>NUCLEOTIDE SEQUENCE [LARGE SCALE GENOMIC DNA]</scope>
    <source>
        <strain evidence="2 3">ACAM 450</strain>
    </source>
</reference>
<feature type="compositionally biased region" description="Polar residues" evidence="1">
    <location>
        <begin position="40"/>
        <end position="49"/>
    </location>
</feature>
<accession>A0A5C7AGX1</accession>
<evidence type="ECO:0000256" key="1">
    <source>
        <dbReference type="SAM" id="MobiDB-lite"/>
    </source>
</evidence>
<evidence type="ECO:0000313" key="2">
    <source>
        <dbReference type="EMBL" id="TXE03644.1"/>
    </source>
</evidence>
<evidence type="ECO:0000313" key="3">
    <source>
        <dbReference type="Proteomes" id="UP000321935"/>
    </source>
</evidence>
<name>A0A5C7AGX1_9BACT</name>
<gene>
    <name evidence="2" type="ORF">ESV85_19965</name>
</gene>
<dbReference type="EMBL" id="VORW01000024">
    <property type="protein sequence ID" value="TXE03644.1"/>
    <property type="molecule type" value="Genomic_DNA"/>
</dbReference>